<evidence type="ECO:0000313" key="2">
    <source>
        <dbReference type="Proteomes" id="UP000324222"/>
    </source>
</evidence>
<dbReference type="Proteomes" id="UP000324222">
    <property type="component" value="Unassembled WGS sequence"/>
</dbReference>
<protein>
    <submittedName>
        <fullName evidence="1">Uncharacterized protein</fullName>
    </submittedName>
</protein>
<comment type="caution">
    <text evidence="1">The sequence shown here is derived from an EMBL/GenBank/DDBJ whole genome shotgun (WGS) entry which is preliminary data.</text>
</comment>
<keyword evidence="2" id="KW-1185">Reference proteome</keyword>
<sequence>MSTCVQHGNADEGEAATLAGLCGGVMKGQEEKSYQSPHQPAALCQTRPPLNTVITNSITEQPCHMRCTAALCWPFMELCQLYKC</sequence>
<dbReference type="AlphaFoldDB" id="A0A5B7CRM9"/>
<evidence type="ECO:0000313" key="1">
    <source>
        <dbReference type="EMBL" id="MPC11865.1"/>
    </source>
</evidence>
<proteinExistence type="predicted"/>
<reference evidence="1 2" key="1">
    <citation type="submission" date="2019-05" db="EMBL/GenBank/DDBJ databases">
        <title>Another draft genome of Portunus trituberculatus and its Hox gene families provides insights of decapod evolution.</title>
        <authorList>
            <person name="Jeong J.-H."/>
            <person name="Song I."/>
            <person name="Kim S."/>
            <person name="Choi T."/>
            <person name="Kim D."/>
            <person name="Ryu S."/>
            <person name="Kim W."/>
        </authorList>
    </citation>
    <scope>NUCLEOTIDE SEQUENCE [LARGE SCALE GENOMIC DNA]</scope>
    <source>
        <tissue evidence="1">Muscle</tissue>
    </source>
</reference>
<organism evidence="1 2">
    <name type="scientific">Portunus trituberculatus</name>
    <name type="common">Swimming crab</name>
    <name type="synonym">Neptunus trituberculatus</name>
    <dbReference type="NCBI Taxonomy" id="210409"/>
    <lineage>
        <taxon>Eukaryota</taxon>
        <taxon>Metazoa</taxon>
        <taxon>Ecdysozoa</taxon>
        <taxon>Arthropoda</taxon>
        <taxon>Crustacea</taxon>
        <taxon>Multicrustacea</taxon>
        <taxon>Malacostraca</taxon>
        <taxon>Eumalacostraca</taxon>
        <taxon>Eucarida</taxon>
        <taxon>Decapoda</taxon>
        <taxon>Pleocyemata</taxon>
        <taxon>Brachyura</taxon>
        <taxon>Eubrachyura</taxon>
        <taxon>Portunoidea</taxon>
        <taxon>Portunidae</taxon>
        <taxon>Portuninae</taxon>
        <taxon>Portunus</taxon>
    </lineage>
</organism>
<accession>A0A5B7CRM9</accession>
<gene>
    <name evidence="1" type="ORF">E2C01_004540</name>
</gene>
<dbReference type="EMBL" id="VSRR010000185">
    <property type="protein sequence ID" value="MPC11865.1"/>
    <property type="molecule type" value="Genomic_DNA"/>
</dbReference>
<name>A0A5B7CRM9_PORTR</name>